<evidence type="ECO:0000313" key="4">
    <source>
        <dbReference type="Proteomes" id="UP000276991"/>
    </source>
</evidence>
<accession>A0A498STM1</accession>
<dbReference type="Proteomes" id="UP000276991">
    <property type="component" value="Unassembled WGS sequence"/>
</dbReference>
<feature type="domain" description="DUF1758" evidence="2">
    <location>
        <begin position="8"/>
        <end position="91"/>
    </location>
</feature>
<keyword evidence="4" id="KW-1185">Reference proteome</keyword>
<gene>
    <name evidence="3" type="ORF">NAV_LOCUS9273</name>
</gene>
<feature type="domain" description="Reverse transcriptase" evidence="1">
    <location>
        <begin position="240"/>
        <end position="400"/>
    </location>
</feature>
<name>A0A498STM1_ACAVI</name>
<evidence type="ECO:0000259" key="1">
    <source>
        <dbReference type="Pfam" id="PF00078"/>
    </source>
</evidence>
<dbReference type="Gene3D" id="3.10.10.10">
    <property type="entry name" value="HIV Type 1 Reverse Transcriptase, subunit A, domain 1"/>
    <property type="match status" value="1"/>
</dbReference>
<dbReference type="InterPro" id="IPR008737">
    <property type="entry name" value="DUF1758"/>
</dbReference>
<dbReference type="SUPFAM" id="SSF56672">
    <property type="entry name" value="DNA/RNA polymerases"/>
    <property type="match status" value="1"/>
</dbReference>
<dbReference type="Pfam" id="PF00078">
    <property type="entry name" value="RVT_1"/>
    <property type="match status" value="1"/>
</dbReference>
<organism evidence="3 4">
    <name type="scientific">Acanthocheilonema viteae</name>
    <name type="common">Filarial nematode worm</name>
    <name type="synonym">Dipetalonema viteae</name>
    <dbReference type="NCBI Taxonomy" id="6277"/>
    <lineage>
        <taxon>Eukaryota</taxon>
        <taxon>Metazoa</taxon>
        <taxon>Ecdysozoa</taxon>
        <taxon>Nematoda</taxon>
        <taxon>Chromadorea</taxon>
        <taxon>Rhabditida</taxon>
        <taxon>Spirurina</taxon>
        <taxon>Spiruromorpha</taxon>
        <taxon>Filarioidea</taxon>
        <taxon>Onchocercidae</taxon>
        <taxon>Acanthocheilonema</taxon>
    </lineage>
</organism>
<feature type="non-terminal residue" evidence="3">
    <location>
        <position position="413"/>
    </location>
</feature>
<reference evidence="3 4" key="1">
    <citation type="submission" date="2018-08" db="EMBL/GenBank/DDBJ databases">
        <authorList>
            <person name="Laetsch R D."/>
            <person name="Stevens L."/>
            <person name="Kumar S."/>
            <person name="Blaxter L. M."/>
        </authorList>
    </citation>
    <scope>NUCLEOTIDE SEQUENCE [LARGE SCALE GENOMIC DNA]</scope>
</reference>
<dbReference type="InterPro" id="IPR043502">
    <property type="entry name" value="DNA/RNA_pol_sf"/>
</dbReference>
<dbReference type="PANTHER" id="PTHR47331">
    <property type="entry name" value="PHD-TYPE DOMAIN-CONTAINING PROTEIN"/>
    <property type="match status" value="1"/>
</dbReference>
<dbReference type="OrthoDB" id="5872352at2759"/>
<proteinExistence type="predicted"/>
<protein>
    <recommendedName>
        <fullName evidence="5">Reverse transcriptase domain-containing protein</fullName>
    </recommendedName>
</protein>
<dbReference type="Pfam" id="PF05585">
    <property type="entry name" value="DUF1758"/>
    <property type="match status" value="1"/>
</dbReference>
<dbReference type="STRING" id="6277.A0A498STM1"/>
<evidence type="ECO:0008006" key="5">
    <source>
        <dbReference type="Google" id="ProtNLM"/>
    </source>
</evidence>
<dbReference type="InterPro" id="IPR000477">
    <property type="entry name" value="RT_dom"/>
</dbReference>
<dbReference type="Gene3D" id="3.30.70.270">
    <property type="match status" value="1"/>
</dbReference>
<evidence type="ECO:0000259" key="2">
    <source>
        <dbReference type="Pfam" id="PF05585"/>
    </source>
</evidence>
<dbReference type="PANTHER" id="PTHR47331:SF1">
    <property type="entry name" value="GAG-LIKE PROTEIN"/>
    <property type="match status" value="1"/>
</dbReference>
<sequence length="413" mass="47712">MLCLSASTQLNVQTTENDIIRICVNVVEHLTNELQVVDTPKEIQPQELTNHWGKPDILIGADYFFKFIRLQNAQELSSGHMLVQLMVGPMVAGSGDVIKLCQNGISSQNLVCTAKATIDSELENFWRLESIGMQESPNSNEDKETLKRFQRTLKKKDGRYHVCWPWRDSKKNLSNNYGLCMGRLKNLIKKLQLKSLLQIYHNTIMEQLQTGMIEEIPHNDEIGVIHYLPHHEVWNPNKNTTKLRVVYDASAHQKGYRSLNEVLQRGPVMLPDLVGILLRFRMMKLVIIADIEKAFLQIGLHPEKRNCTKFLWIKNLDEEVSEKNIKSYRFKRVPFGVISSPSLLTATLKYHLDNTATSLASEIKKNLYVDNIILIADNMEEAIYKYHKTKEIFREAAMNVREFLSNDKEFNKR</sequence>
<dbReference type="InterPro" id="IPR043128">
    <property type="entry name" value="Rev_trsase/Diguanyl_cyclase"/>
</dbReference>
<dbReference type="EMBL" id="UPTC01003573">
    <property type="protein sequence ID" value="VBB34482.1"/>
    <property type="molecule type" value="Genomic_DNA"/>
</dbReference>
<evidence type="ECO:0000313" key="3">
    <source>
        <dbReference type="EMBL" id="VBB34482.1"/>
    </source>
</evidence>
<dbReference type="AlphaFoldDB" id="A0A498STM1"/>